<evidence type="ECO:0000256" key="2">
    <source>
        <dbReference type="ARBA" id="ARBA00023015"/>
    </source>
</evidence>
<dbReference type="SUPFAM" id="SSF46785">
    <property type="entry name" value="Winged helix' DNA-binding domain"/>
    <property type="match status" value="1"/>
</dbReference>
<dbReference type="InterPro" id="IPR036388">
    <property type="entry name" value="WH-like_DNA-bd_sf"/>
</dbReference>
<evidence type="ECO:0000259" key="5">
    <source>
        <dbReference type="PROSITE" id="PS50931"/>
    </source>
</evidence>
<organism evidence="6 7">
    <name type="scientific">Salinisphaera aquimarina</name>
    <dbReference type="NCBI Taxonomy" id="2094031"/>
    <lineage>
        <taxon>Bacteria</taxon>
        <taxon>Pseudomonadati</taxon>
        <taxon>Pseudomonadota</taxon>
        <taxon>Gammaproteobacteria</taxon>
        <taxon>Salinisphaerales</taxon>
        <taxon>Salinisphaeraceae</taxon>
        <taxon>Salinisphaera</taxon>
    </lineage>
</organism>
<dbReference type="Gene3D" id="3.40.190.290">
    <property type="match status" value="1"/>
</dbReference>
<name>A0ABV7ELC6_9GAMM</name>
<dbReference type="InterPro" id="IPR058163">
    <property type="entry name" value="LysR-type_TF_proteobact-type"/>
</dbReference>
<dbReference type="EMBL" id="JBHRSS010000003">
    <property type="protein sequence ID" value="MFC3103507.1"/>
    <property type="molecule type" value="Genomic_DNA"/>
</dbReference>
<keyword evidence="4" id="KW-0804">Transcription</keyword>
<evidence type="ECO:0000256" key="4">
    <source>
        <dbReference type="ARBA" id="ARBA00023163"/>
    </source>
</evidence>
<dbReference type="CDD" id="cd08422">
    <property type="entry name" value="PBP2_CrgA_like"/>
    <property type="match status" value="1"/>
</dbReference>
<dbReference type="SUPFAM" id="SSF53850">
    <property type="entry name" value="Periplasmic binding protein-like II"/>
    <property type="match status" value="1"/>
</dbReference>
<comment type="caution">
    <text evidence="6">The sequence shown here is derived from an EMBL/GenBank/DDBJ whole genome shotgun (WGS) entry which is preliminary data.</text>
</comment>
<dbReference type="PANTHER" id="PTHR30537:SF5">
    <property type="entry name" value="HTH-TYPE TRANSCRIPTIONAL ACTIVATOR TTDR-RELATED"/>
    <property type="match status" value="1"/>
</dbReference>
<keyword evidence="3" id="KW-0238">DNA-binding</keyword>
<dbReference type="InterPro" id="IPR036390">
    <property type="entry name" value="WH_DNA-bd_sf"/>
</dbReference>
<feature type="domain" description="HTH lysR-type" evidence="5">
    <location>
        <begin position="5"/>
        <end position="62"/>
    </location>
</feature>
<gene>
    <name evidence="6" type="ORF">ACFOSU_06350</name>
</gene>
<evidence type="ECO:0000313" key="6">
    <source>
        <dbReference type="EMBL" id="MFC3103507.1"/>
    </source>
</evidence>
<dbReference type="InterPro" id="IPR000847">
    <property type="entry name" value="LysR_HTH_N"/>
</dbReference>
<evidence type="ECO:0000256" key="3">
    <source>
        <dbReference type="ARBA" id="ARBA00023125"/>
    </source>
</evidence>
<comment type="similarity">
    <text evidence="1">Belongs to the LysR transcriptional regulatory family.</text>
</comment>
<protein>
    <submittedName>
        <fullName evidence="6">LysR substrate-binding domain-containing protein</fullName>
    </submittedName>
</protein>
<reference evidence="7" key="1">
    <citation type="journal article" date="2019" name="Int. J. Syst. Evol. Microbiol.">
        <title>The Global Catalogue of Microorganisms (GCM) 10K type strain sequencing project: providing services to taxonomists for standard genome sequencing and annotation.</title>
        <authorList>
            <consortium name="The Broad Institute Genomics Platform"/>
            <consortium name="The Broad Institute Genome Sequencing Center for Infectious Disease"/>
            <person name="Wu L."/>
            <person name="Ma J."/>
        </authorList>
    </citation>
    <scope>NUCLEOTIDE SEQUENCE [LARGE SCALE GENOMIC DNA]</scope>
    <source>
        <strain evidence="7">KCTC 52640</strain>
    </source>
</reference>
<dbReference type="RefSeq" id="WP_380687601.1">
    <property type="nucleotide sequence ID" value="NZ_JBHRSS010000003.1"/>
</dbReference>
<dbReference type="PROSITE" id="PS50931">
    <property type="entry name" value="HTH_LYSR"/>
    <property type="match status" value="1"/>
</dbReference>
<proteinExistence type="inferred from homology"/>
<dbReference type="Pfam" id="PF00126">
    <property type="entry name" value="HTH_1"/>
    <property type="match status" value="1"/>
</dbReference>
<dbReference type="PANTHER" id="PTHR30537">
    <property type="entry name" value="HTH-TYPE TRANSCRIPTIONAL REGULATOR"/>
    <property type="match status" value="1"/>
</dbReference>
<sequence length="316" mass="35021">MSKSPDLNALRLFERVAATGSFTATAHHFQLAVSSVSRQIATLEKTLGQRLLYRHTRAVSLTDAGERYYDEVREALERLDLATEALGDRGAQPGGTLRINGPVAFMRRQIVPLLSRWQARYPAIHAELLLTDTFTDPVREGSDITFRIGTLADSGLVARRLASMHYVLAAAPAYLQRRGTPDTPTALRGHDCLVYHGEFGRQRWFFRRGDAGAHEPMSVPGTLSSNDAESLVSAALLGQGIVLFPSWLIGAELAAGTLQPLLPDWDKEITPQPQTIHVVAPGKRLRSRTVSLFMDYLFDCVGEIPPWDRWAEPPQR</sequence>
<dbReference type="Gene3D" id="1.10.10.10">
    <property type="entry name" value="Winged helix-like DNA-binding domain superfamily/Winged helix DNA-binding domain"/>
    <property type="match status" value="1"/>
</dbReference>
<evidence type="ECO:0000256" key="1">
    <source>
        <dbReference type="ARBA" id="ARBA00009437"/>
    </source>
</evidence>
<dbReference type="Pfam" id="PF03466">
    <property type="entry name" value="LysR_substrate"/>
    <property type="match status" value="1"/>
</dbReference>
<dbReference type="Proteomes" id="UP001595462">
    <property type="component" value="Unassembled WGS sequence"/>
</dbReference>
<keyword evidence="7" id="KW-1185">Reference proteome</keyword>
<accession>A0ABV7ELC6</accession>
<dbReference type="InterPro" id="IPR005119">
    <property type="entry name" value="LysR_subst-bd"/>
</dbReference>
<keyword evidence="2" id="KW-0805">Transcription regulation</keyword>
<evidence type="ECO:0000313" key="7">
    <source>
        <dbReference type="Proteomes" id="UP001595462"/>
    </source>
</evidence>